<dbReference type="PROSITE" id="PS50850">
    <property type="entry name" value="MFS"/>
    <property type="match status" value="1"/>
</dbReference>
<feature type="transmembrane region" description="Helical" evidence="3">
    <location>
        <begin position="251"/>
        <end position="270"/>
    </location>
</feature>
<dbReference type="GO" id="GO:0016020">
    <property type="term" value="C:membrane"/>
    <property type="evidence" value="ECO:0007669"/>
    <property type="project" value="UniProtKB-SubCell"/>
</dbReference>
<keyword evidence="3" id="KW-0472">Membrane</keyword>
<dbReference type="InterPro" id="IPR020846">
    <property type="entry name" value="MFS_dom"/>
</dbReference>
<dbReference type="InterPro" id="IPR036259">
    <property type="entry name" value="MFS_trans_sf"/>
</dbReference>
<evidence type="ECO:0000259" key="4">
    <source>
        <dbReference type="PROSITE" id="PS50850"/>
    </source>
</evidence>
<evidence type="ECO:0000256" key="1">
    <source>
        <dbReference type="ARBA" id="ARBA00004141"/>
    </source>
</evidence>
<sequence length="409" mass="43940">MDPRPVTTQQWTQVLSAFVVFLNTWGILLSFGTFQAYWEQQGLSSKSRSEISWVSTICAFILLLGGLITGSLYDHGYLRPLVVLGSFFEVFGLMMISLSTKYYQVFLSQGICIGIGGGMLFVPSISSAAASLEEFRRPKFMALIASGAGIGGIIYPIMLRQIQAKVGFPWAVRSVAFVILATYLMAGTILRYKPVPSATVRRVFDPSALTDPPFLLASISAFFAGIAYYLPLIYLPVFAQTGTAGFSNAELAYYLVPMVNAASVFGRLAAGFAAMKTGPLETYTFGLACCVCMLLCWMAVDSGTGVIIWSVFWGLTTSVIVALPGAIIPLLCPSLDVLGTRSGMYWACAAVGILIGPPIGGALVRGSRWWPLQVFAAVCMGVAILLLGYPIVCLHAWGDAPRDPEDAAN</sequence>
<reference evidence="5 6" key="1">
    <citation type="submission" date="2019-04" db="EMBL/GenBank/DDBJ databases">
        <title>Friends and foes A comparative genomics study of 23 Aspergillus species from section Flavi.</title>
        <authorList>
            <consortium name="DOE Joint Genome Institute"/>
            <person name="Kjaerbolling I."/>
            <person name="Vesth T."/>
            <person name="Frisvad J.C."/>
            <person name="Nybo J.L."/>
            <person name="Theobald S."/>
            <person name="Kildgaard S."/>
            <person name="Isbrandt T."/>
            <person name="Kuo A."/>
            <person name="Sato A."/>
            <person name="Lyhne E.K."/>
            <person name="Kogle M.E."/>
            <person name="Wiebenga A."/>
            <person name="Kun R.S."/>
            <person name="Lubbers R.J."/>
            <person name="Makela M.R."/>
            <person name="Barry K."/>
            <person name="Chovatia M."/>
            <person name="Clum A."/>
            <person name="Daum C."/>
            <person name="Haridas S."/>
            <person name="He G."/>
            <person name="LaButti K."/>
            <person name="Lipzen A."/>
            <person name="Mondo S."/>
            <person name="Riley R."/>
            <person name="Salamov A."/>
            <person name="Simmons B.A."/>
            <person name="Magnuson J.K."/>
            <person name="Henrissat B."/>
            <person name="Mortensen U.H."/>
            <person name="Larsen T.O."/>
            <person name="Devries R.P."/>
            <person name="Grigoriev I.V."/>
            <person name="Machida M."/>
            <person name="Baker S.E."/>
            <person name="Andersen M.R."/>
        </authorList>
    </citation>
    <scope>NUCLEOTIDE SEQUENCE [LARGE SCALE GENOMIC DNA]</scope>
    <source>
        <strain evidence="5 6">CBS 117625</strain>
    </source>
</reference>
<dbReference type="OrthoDB" id="6509908at2759"/>
<keyword evidence="6" id="KW-1185">Reference proteome</keyword>
<keyword evidence="3" id="KW-1133">Transmembrane helix</keyword>
<dbReference type="PANTHER" id="PTHR11360">
    <property type="entry name" value="MONOCARBOXYLATE TRANSPORTER"/>
    <property type="match status" value="1"/>
</dbReference>
<dbReference type="SUPFAM" id="SSF103473">
    <property type="entry name" value="MFS general substrate transporter"/>
    <property type="match status" value="1"/>
</dbReference>
<feature type="transmembrane region" description="Helical" evidence="3">
    <location>
        <begin position="213"/>
        <end position="231"/>
    </location>
</feature>
<dbReference type="GeneID" id="43646347"/>
<feature type="transmembrane region" description="Helical" evidence="3">
    <location>
        <begin position="81"/>
        <end position="100"/>
    </location>
</feature>
<protein>
    <submittedName>
        <fullName evidence="5">Putative MFS monocarboxylate transporter</fullName>
    </submittedName>
</protein>
<name>A0A5N6SS67_ASPPS</name>
<dbReference type="EMBL" id="ML743577">
    <property type="protein sequence ID" value="KAE8137526.1"/>
    <property type="molecule type" value="Genomic_DNA"/>
</dbReference>
<keyword evidence="3" id="KW-0812">Transmembrane</keyword>
<feature type="transmembrane region" description="Helical" evidence="3">
    <location>
        <begin position="170"/>
        <end position="192"/>
    </location>
</feature>
<dbReference type="Proteomes" id="UP000325672">
    <property type="component" value="Unassembled WGS sequence"/>
</dbReference>
<feature type="transmembrane region" description="Helical" evidence="3">
    <location>
        <begin position="140"/>
        <end position="158"/>
    </location>
</feature>
<gene>
    <name evidence="5" type="ORF">BDV38DRAFT_292990</name>
</gene>
<feature type="domain" description="Major facilitator superfamily (MFS) profile" evidence="4">
    <location>
        <begin position="213"/>
        <end position="409"/>
    </location>
</feature>
<evidence type="ECO:0000256" key="2">
    <source>
        <dbReference type="ARBA" id="ARBA00006727"/>
    </source>
</evidence>
<evidence type="ECO:0000313" key="6">
    <source>
        <dbReference type="Proteomes" id="UP000325672"/>
    </source>
</evidence>
<dbReference type="RefSeq" id="XP_031913589.1">
    <property type="nucleotide sequence ID" value="XM_032062137.1"/>
</dbReference>
<dbReference type="InterPro" id="IPR050327">
    <property type="entry name" value="Proton-linked_MCT"/>
</dbReference>
<dbReference type="InterPro" id="IPR011701">
    <property type="entry name" value="MFS"/>
</dbReference>
<dbReference type="AlphaFoldDB" id="A0A5N6SS67"/>
<dbReference type="PANTHER" id="PTHR11360:SF252">
    <property type="entry name" value="MAJOR FACILITATOR SUPERFAMILY (MFS) PROFILE DOMAIN-CONTAINING PROTEIN-RELATED"/>
    <property type="match status" value="1"/>
</dbReference>
<proteinExistence type="inferred from homology"/>
<accession>A0A5N6SS67</accession>
<feature type="transmembrane region" description="Helical" evidence="3">
    <location>
        <begin position="370"/>
        <end position="392"/>
    </location>
</feature>
<dbReference type="Gene3D" id="1.20.1250.20">
    <property type="entry name" value="MFS general substrate transporter like domains"/>
    <property type="match status" value="1"/>
</dbReference>
<comment type="similarity">
    <text evidence="2">Belongs to the major facilitator superfamily. Monocarboxylate porter (TC 2.A.1.13) family.</text>
</comment>
<evidence type="ECO:0000256" key="3">
    <source>
        <dbReference type="SAM" id="Phobius"/>
    </source>
</evidence>
<feature type="transmembrane region" description="Helical" evidence="3">
    <location>
        <begin position="106"/>
        <end position="128"/>
    </location>
</feature>
<feature type="transmembrane region" description="Helical" evidence="3">
    <location>
        <begin position="282"/>
        <end position="300"/>
    </location>
</feature>
<feature type="transmembrane region" description="Helical" evidence="3">
    <location>
        <begin position="51"/>
        <end position="69"/>
    </location>
</feature>
<dbReference type="Pfam" id="PF07690">
    <property type="entry name" value="MFS_1"/>
    <property type="match status" value="1"/>
</dbReference>
<organism evidence="5 6">
    <name type="scientific">Aspergillus pseudotamarii</name>
    <dbReference type="NCBI Taxonomy" id="132259"/>
    <lineage>
        <taxon>Eukaryota</taxon>
        <taxon>Fungi</taxon>
        <taxon>Dikarya</taxon>
        <taxon>Ascomycota</taxon>
        <taxon>Pezizomycotina</taxon>
        <taxon>Eurotiomycetes</taxon>
        <taxon>Eurotiomycetidae</taxon>
        <taxon>Eurotiales</taxon>
        <taxon>Aspergillaceae</taxon>
        <taxon>Aspergillus</taxon>
        <taxon>Aspergillus subgen. Circumdati</taxon>
    </lineage>
</organism>
<feature type="transmembrane region" description="Helical" evidence="3">
    <location>
        <begin position="306"/>
        <end position="332"/>
    </location>
</feature>
<evidence type="ECO:0000313" key="5">
    <source>
        <dbReference type="EMBL" id="KAE8137526.1"/>
    </source>
</evidence>
<comment type="subcellular location">
    <subcellularLocation>
        <location evidence="1">Membrane</location>
        <topology evidence="1">Multi-pass membrane protein</topology>
    </subcellularLocation>
</comment>
<feature type="transmembrane region" description="Helical" evidence="3">
    <location>
        <begin position="12"/>
        <end position="31"/>
    </location>
</feature>
<dbReference type="GO" id="GO:0022857">
    <property type="term" value="F:transmembrane transporter activity"/>
    <property type="evidence" value="ECO:0007669"/>
    <property type="project" value="InterPro"/>
</dbReference>
<feature type="transmembrane region" description="Helical" evidence="3">
    <location>
        <begin position="344"/>
        <end position="364"/>
    </location>
</feature>